<name>A0A975Y150_9ACTN</name>
<dbReference type="EMBL" id="CP077062">
    <property type="protein sequence ID" value="QWZ09140.1"/>
    <property type="molecule type" value="Genomic_DNA"/>
</dbReference>
<dbReference type="AlphaFoldDB" id="A0A975Y150"/>
<dbReference type="InterPro" id="IPR051049">
    <property type="entry name" value="Dienelactone_hydrolase-like"/>
</dbReference>
<sequence length="237" mass="25042">MNRPTASHVTVPTDAGEMPARLWVPESGSGPGLLLLQEIFGVSAYIARRGADLAAAGYVVLAPELYWRLDPEPIDEGRPGAIEKAMGRAQQLDWQTTVGDSVAALHALEGRAEVAGGTGVIGFCFGGGLAFNVAAVADPAVLVSYYGSALPGLLDLAPRVTAPSLHHFGTADAYLDPATVEKIREAVTAAGTPVEFELYDGADHAFDNDDFVLHHPEASRAAWRRTLDFLARELPLG</sequence>
<dbReference type="RefSeq" id="WP_216940986.1">
    <property type="nucleotide sequence ID" value="NZ_CP077062.1"/>
</dbReference>
<dbReference type="PANTHER" id="PTHR46623:SF6">
    <property type="entry name" value="ALPHA_BETA-HYDROLASES SUPERFAMILY PROTEIN"/>
    <property type="match status" value="1"/>
</dbReference>
<dbReference type="PANTHER" id="PTHR46623">
    <property type="entry name" value="CARBOXYMETHYLENEBUTENOLIDASE-RELATED"/>
    <property type="match status" value="1"/>
</dbReference>
<reference evidence="2" key="1">
    <citation type="submission" date="2021-06" db="EMBL/GenBank/DDBJ databases">
        <title>Complete genome sequence of Nocardioides sp. G188.</title>
        <authorList>
            <person name="Im W.-T."/>
        </authorList>
    </citation>
    <scope>NUCLEOTIDE SEQUENCE</scope>
    <source>
        <strain evidence="2">G188</strain>
    </source>
</reference>
<accession>A0A975Y150</accession>
<dbReference type="KEGG" id="nps:KRR39_04865"/>
<dbReference type="GO" id="GO:0016787">
    <property type="term" value="F:hydrolase activity"/>
    <property type="evidence" value="ECO:0007669"/>
    <property type="project" value="UniProtKB-KW"/>
</dbReference>
<dbReference type="Proteomes" id="UP000683575">
    <property type="component" value="Chromosome"/>
</dbReference>
<evidence type="ECO:0000259" key="1">
    <source>
        <dbReference type="Pfam" id="PF01738"/>
    </source>
</evidence>
<proteinExistence type="predicted"/>
<dbReference type="Pfam" id="PF01738">
    <property type="entry name" value="DLH"/>
    <property type="match status" value="1"/>
</dbReference>
<feature type="domain" description="Dienelactone hydrolase" evidence="1">
    <location>
        <begin position="19"/>
        <end position="232"/>
    </location>
</feature>
<keyword evidence="3" id="KW-1185">Reference proteome</keyword>
<keyword evidence="2" id="KW-0378">Hydrolase</keyword>
<gene>
    <name evidence="2" type="ORF">KRR39_04865</name>
</gene>
<dbReference type="InterPro" id="IPR002925">
    <property type="entry name" value="Dienelactn_hydro"/>
</dbReference>
<organism evidence="2 3">
    <name type="scientific">Nocardioides panacis</name>
    <dbReference type="NCBI Taxonomy" id="2849501"/>
    <lineage>
        <taxon>Bacteria</taxon>
        <taxon>Bacillati</taxon>
        <taxon>Actinomycetota</taxon>
        <taxon>Actinomycetes</taxon>
        <taxon>Propionibacteriales</taxon>
        <taxon>Nocardioidaceae</taxon>
        <taxon>Nocardioides</taxon>
    </lineage>
</organism>
<evidence type="ECO:0000313" key="2">
    <source>
        <dbReference type="EMBL" id="QWZ09140.1"/>
    </source>
</evidence>
<evidence type="ECO:0000313" key="3">
    <source>
        <dbReference type="Proteomes" id="UP000683575"/>
    </source>
</evidence>
<protein>
    <submittedName>
        <fullName evidence="2">Dienelactone hydrolase family protein</fullName>
    </submittedName>
</protein>